<dbReference type="Gene3D" id="3.40.50.720">
    <property type="entry name" value="NAD(P)-binding Rossmann-like Domain"/>
    <property type="match status" value="1"/>
</dbReference>
<feature type="domain" description="N-acetyltransferase" evidence="7">
    <location>
        <begin position="731"/>
        <end position="895"/>
    </location>
</feature>
<dbReference type="InterPro" id="IPR016181">
    <property type="entry name" value="Acyl_CoA_acyltransferase"/>
</dbReference>
<dbReference type="RefSeq" id="WP_173956282.1">
    <property type="nucleotide sequence ID" value="NZ_CP028942.1"/>
</dbReference>
<evidence type="ECO:0000256" key="2">
    <source>
        <dbReference type="ARBA" id="ARBA00022741"/>
    </source>
</evidence>
<dbReference type="PROSITE" id="PS51186">
    <property type="entry name" value="GNAT"/>
    <property type="match status" value="1"/>
</dbReference>
<evidence type="ECO:0000313" key="9">
    <source>
        <dbReference type="Proteomes" id="UP000503312"/>
    </source>
</evidence>
<dbReference type="GO" id="GO:0046872">
    <property type="term" value="F:metal ion binding"/>
    <property type="evidence" value="ECO:0007669"/>
    <property type="project" value="InterPro"/>
</dbReference>
<dbReference type="KEGG" id="ptrp:DCO17_08365"/>
<dbReference type="InterPro" id="IPR011761">
    <property type="entry name" value="ATP-grasp"/>
</dbReference>
<proteinExistence type="inferred from homology"/>
<dbReference type="PANTHER" id="PTHR43334">
    <property type="entry name" value="ACETATE--COA LIGASE [ADP-FORMING]"/>
    <property type="match status" value="1"/>
</dbReference>
<accession>A0A6M9Q276</accession>
<dbReference type="Proteomes" id="UP000503312">
    <property type="component" value="Chromosome"/>
</dbReference>
<evidence type="ECO:0000313" key="8">
    <source>
        <dbReference type="EMBL" id="QKM65245.1"/>
    </source>
</evidence>
<dbReference type="Gene3D" id="3.30.470.20">
    <property type="entry name" value="ATP-grasp fold, B domain"/>
    <property type="match status" value="1"/>
</dbReference>
<dbReference type="SUPFAM" id="SSF55729">
    <property type="entry name" value="Acyl-CoA N-acyltransferases (Nat)"/>
    <property type="match status" value="1"/>
</dbReference>
<keyword evidence="8" id="KW-0808">Transferase</keyword>
<dbReference type="GO" id="GO:0005524">
    <property type="term" value="F:ATP binding"/>
    <property type="evidence" value="ECO:0007669"/>
    <property type="project" value="UniProtKB-UniRule"/>
</dbReference>
<dbReference type="SUPFAM" id="SSF56059">
    <property type="entry name" value="Glutathione synthetase ATP-binding domain-like"/>
    <property type="match status" value="1"/>
</dbReference>
<dbReference type="PROSITE" id="PS50975">
    <property type="entry name" value="ATP_GRASP"/>
    <property type="match status" value="1"/>
</dbReference>
<keyword evidence="1" id="KW-0436">Ligase</keyword>
<dbReference type="InterPro" id="IPR051538">
    <property type="entry name" value="Acyl-CoA_Synth/Transferase"/>
</dbReference>
<dbReference type="InterPro" id="IPR032875">
    <property type="entry name" value="Succ_CoA_lig_flav_dom"/>
</dbReference>
<protein>
    <submittedName>
        <fullName evidence="8">GNAT family N-acetyltransferase</fullName>
    </submittedName>
</protein>
<gene>
    <name evidence="8" type="ORF">DCO17_08365</name>
</gene>
<dbReference type="InterPro" id="IPR000182">
    <property type="entry name" value="GNAT_dom"/>
</dbReference>
<dbReference type="SUPFAM" id="SSF52210">
    <property type="entry name" value="Succinyl-CoA synthetase domains"/>
    <property type="match status" value="2"/>
</dbReference>
<dbReference type="PANTHER" id="PTHR43334:SF1">
    <property type="entry name" value="3-HYDROXYPROPIONATE--COA LIGASE [ADP-FORMING]"/>
    <property type="match status" value="1"/>
</dbReference>
<sequence length="895" mass="96949">MEKHYLDSLFNPSSISIFFDQNLSDSEARCQNIFKGLFSEKPYSGAIEWVDVSAPVELNQHEIKKKGLAIIPLPPEKMITALDLAGRLKHQAAVLISTGIDKSTSDRLKEIAKHYGTRLFGPNTMGFQRPHLNLNASVIGDLASPGPLALIAQSGALTSGMLDWAKTNGVGFSLVASVGQNASIDVAELLDFLGNDAKTQSIVLYLEGITHSRKFMSALRAAANIKPVIVLKSGHKPAGNEAAKTHCGNIVGADAAFDAAIRRAGAVRVKSFVDLFSAAKCLASSYRPVGNKLAIITNGGGPGVLAADRISENNLVLAKLSGEYIEKISGALSPLASLDNLIDLSEEATAEQYCTAIEAASSDSGIDGILTIYSPKPSIDGQAIANAIANLKKKIHKPLLSCWIGDSSVVESRRHLSNANIPTFRTPEAAVGAFENIANFYTNQKLLQQTPPPLSKASAPDLDGARLIIENVLASRRTVLTEMESKALLSAFHIPITQTILTKNPNEAMMVANQIGYPVVLKIDSADISHKSDVNGVALNVMNAMGVRDVYNHMTQAVSHQAPNAKLNGVTIQKMLHSQNGREIYIGLVNEEPFGPVIAFGAGGTMIELLNDQSMELPPLNQYLASQLINRSRIAQTLGEWRGSPAVNVEAIEQILLRVSEMACELPQLVEMDINPIIVDQNGAIAVDARIVVSNSHSHNQSQLGLYGHLAILPYPHQYEQTYPLKDGGQYQIRPIHPDDAEMLKAFYKTLSDETRYFRFISNAPELPPSMASKFTLIDYDREMALVAFTKESTLSADGIWIDTEKIIGVSRYSTNPDKASCEFSLVVADDFGGQGIGSRLMINIMEVARDKGLSEIDGLVLSKNPSMLKLMRSLGFTVENMVDDPDFKVVRKKL</sequence>
<dbReference type="Pfam" id="PF13607">
    <property type="entry name" value="Succ_CoA_lig"/>
    <property type="match status" value="1"/>
</dbReference>
<keyword evidence="2 5" id="KW-0547">Nucleotide-binding</keyword>
<dbReference type="GO" id="GO:0016874">
    <property type="term" value="F:ligase activity"/>
    <property type="evidence" value="ECO:0007669"/>
    <property type="project" value="UniProtKB-KW"/>
</dbReference>
<evidence type="ECO:0000259" key="6">
    <source>
        <dbReference type="PROSITE" id="PS50975"/>
    </source>
</evidence>
<evidence type="ECO:0000256" key="1">
    <source>
        <dbReference type="ARBA" id="ARBA00022598"/>
    </source>
</evidence>
<keyword evidence="9" id="KW-1185">Reference proteome</keyword>
<dbReference type="Gene3D" id="3.40.630.30">
    <property type="match status" value="1"/>
</dbReference>
<reference evidence="8 9" key="1">
    <citation type="submission" date="2018-04" db="EMBL/GenBank/DDBJ databases">
        <title>Polynucleobacter sp. UH21B genome.</title>
        <authorList>
            <person name="Hahn M.W."/>
        </authorList>
    </citation>
    <scope>NUCLEOTIDE SEQUENCE [LARGE SCALE GENOMIC DNA]</scope>
    <source>
        <strain evidence="8 9">MWH-UH21B</strain>
    </source>
</reference>
<dbReference type="InterPro" id="IPR016102">
    <property type="entry name" value="Succinyl-CoA_synth-like"/>
</dbReference>
<name>A0A6M9Q276_9BURK</name>
<dbReference type="Gene3D" id="3.30.1490.20">
    <property type="entry name" value="ATP-grasp fold, A domain"/>
    <property type="match status" value="1"/>
</dbReference>
<dbReference type="FunFam" id="3.30.1490.20:FF:000020">
    <property type="entry name" value="Protein lysine acetyltransferase"/>
    <property type="match status" value="1"/>
</dbReference>
<dbReference type="Pfam" id="PF00583">
    <property type="entry name" value="Acetyltransf_1"/>
    <property type="match status" value="1"/>
</dbReference>
<dbReference type="EMBL" id="CP028942">
    <property type="protein sequence ID" value="QKM65245.1"/>
    <property type="molecule type" value="Genomic_DNA"/>
</dbReference>
<dbReference type="AlphaFoldDB" id="A0A6M9Q276"/>
<dbReference type="Pfam" id="PF13549">
    <property type="entry name" value="ATP-grasp_5"/>
    <property type="match status" value="1"/>
</dbReference>
<feature type="domain" description="ATP-grasp" evidence="6">
    <location>
        <begin position="486"/>
        <end position="522"/>
    </location>
</feature>
<dbReference type="InterPro" id="IPR013815">
    <property type="entry name" value="ATP_grasp_subdomain_1"/>
</dbReference>
<evidence type="ECO:0000256" key="3">
    <source>
        <dbReference type="ARBA" id="ARBA00022840"/>
    </source>
</evidence>
<evidence type="ECO:0000256" key="4">
    <source>
        <dbReference type="ARBA" id="ARBA00060888"/>
    </source>
</evidence>
<dbReference type="GO" id="GO:0016747">
    <property type="term" value="F:acyltransferase activity, transferring groups other than amino-acyl groups"/>
    <property type="evidence" value="ECO:0007669"/>
    <property type="project" value="InterPro"/>
</dbReference>
<evidence type="ECO:0000259" key="7">
    <source>
        <dbReference type="PROSITE" id="PS51186"/>
    </source>
</evidence>
<organism evidence="8 9">
    <name type="scientific">Polynucleobacter tropicus</name>
    <dbReference type="NCBI Taxonomy" id="1743174"/>
    <lineage>
        <taxon>Bacteria</taxon>
        <taxon>Pseudomonadati</taxon>
        <taxon>Pseudomonadota</taxon>
        <taxon>Betaproteobacteria</taxon>
        <taxon>Burkholderiales</taxon>
        <taxon>Burkholderiaceae</taxon>
        <taxon>Polynucleobacter</taxon>
    </lineage>
</organism>
<comment type="similarity">
    <text evidence="4">In the N-terminal section; belongs to the acetate CoA ligase alpha subunit family.</text>
</comment>
<keyword evidence="3 5" id="KW-0067">ATP-binding</keyword>
<dbReference type="CDD" id="cd04301">
    <property type="entry name" value="NAT_SF"/>
    <property type="match status" value="1"/>
</dbReference>
<dbReference type="Gene3D" id="3.40.50.261">
    <property type="entry name" value="Succinyl-CoA synthetase domains"/>
    <property type="match status" value="2"/>
</dbReference>
<evidence type="ECO:0000256" key="5">
    <source>
        <dbReference type="PROSITE-ProRule" id="PRU00409"/>
    </source>
</evidence>